<keyword evidence="4" id="KW-1185">Reference proteome</keyword>
<gene>
    <name evidence="3" type="ORF">HNR12_000613</name>
</gene>
<dbReference type="PANTHER" id="PTHR43580">
    <property type="entry name" value="OXIDOREDUCTASE GLYR1-RELATED"/>
    <property type="match status" value="1"/>
</dbReference>
<protein>
    <submittedName>
        <fullName evidence="3">Putative dinucleotide-binding enzyme</fullName>
    </submittedName>
</protein>
<dbReference type="Gene3D" id="3.40.50.720">
    <property type="entry name" value="NAD(P)-binding Rossmann-like Domain"/>
    <property type="match status" value="1"/>
</dbReference>
<dbReference type="SUPFAM" id="SSF51735">
    <property type="entry name" value="NAD(P)-binding Rossmann-fold domains"/>
    <property type="match status" value="1"/>
</dbReference>
<dbReference type="Proteomes" id="UP000575985">
    <property type="component" value="Unassembled WGS sequence"/>
</dbReference>
<dbReference type="PANTHER" id="PTHR43580:SF2">
    <property type="entry name" value="CYTOKINE-LIKE NUCLEAR FACTOR N-PAC"/>
    <property type="match status" value="1"/>
</dbReference>
<dbReference type="GO" id="GO:0050661">
    <property type="term" value="F:NADP binding"/>
    <property type="evidence" value="ECO:0007669"/>
    <property type="project" value="InterPro"/>
</dbReference>
<evidence type="ECO:0000313" key="4">
    <source>
        <dbReference type="Proteomes" id="UP000575985"/>
    </source>
</evidence>
<feature type="compositionally biased region" description="Pro residues" evidence="1">
    <location>
        <begin position="125"/>
        <end position="135"/>
    </location>
</feature>
<dbReference type="InterPro" id="IPR036291">
    <property type="entry name" value="NAD(P)-bd_dom_sf"/>
</dbReference>
<dbReference type="Pfam" id="PF03446">
    <property type="entry name" value="NAD_binding_2"/>
    <property type="match status" value="1"/>
</dbReference>
<proteinExistence type="predicted"/>
<evidence type="ECO:0000313" key="3">
    <source>
        <dbReference type="EMBL" id="NYI94336.1"/>
    </source>
</evidence>
<feature type="region of interest" description="Disordered" evidence="1">
    <location>
        <begin position="84"/>
        <end position="152"/>
    </location>
</feature>
<evidence type="ECO:0000256" key="1">
    <source>
        <dbReference type="SAM" id="MobiDB-lite"/>
    </source>
</evidence>
<organism evidence="3 4">
    <name type="scientific">Streptomonospora nanhaiensis</name>
    <dbReference type="NCBI Taxonomy" id="1323731"/>
    <lineage>
        <taxon>Bacteria</taxon>
        <taxon>Bacillati</taxon>
        <taxon>Actinomycetota</taxon>
        <taxon>Actinomycetes</taxon>
        <taxon>Streptosporangiales</taxon>
        <taxon>Nocardiopsidaceae</taxon>
        <taxon>Streptomonospora</taxon>
    </lineage>
</organism>
<name>A0A853BII4_9ACTN</name>
<comment type="caution">
    <text evidence="3">The sequence shown here is derived from an EMBL/GenBank/DDBJ whole genome shotgun (WGS) entry which is preliminary data.</text>
</comment>
<dbReference type="EMBL" id="JACCFO010000001">
    <property type="protein sequence ID" value="NYI94336.1"/>
    <property type="molecule type" value="Genomic_DNA"/>
</dbReference>
<dbReference type="AlphaFoldDB" id="A0A853BII4"/>
<feature type="compositionally biased region" description="Basic residues" evidence="1">
    <location>
        <begin position="141"/>
        <end position="152"/>
    </location>
</feature>
<sequence>MDTPAVTVIGLGPMGRAMAAAYLERGYAVTVWNRTPARADDLVARGARRAATPAAALEANRLAVVSLTDYDALDAVLEQAGGADLAGRTVANLTSDTPGGPARRRAASPSAAPPTSPAACRCPRPSSPPPAPPPTTADRPRRWRPTARPWRC</sequence>
<dbReference type="InterPro" id="IPR006115">
    <property type="entry name" value="6PGDH_NADP-bd"/>
</dbReference>
<feature type="domain" description="6-phosphogluconate dehydrogenase NADP-binding" evidence="2">
    <location>
        <begin position="6"/>
        <end position="82"/>
    </location>
</feature>
<dbReference type="InterPro" id="IPR051265">
    <property type="entry name" value="HIBADH-related_NP60_sf"/>
</dbReference>
<reference evidence="3 4" key="1">
    <citation type="submission" date="2020-07" db="EMBL/GenBank/DDBJ databases">
        <title>Sequencing the genomes of 1000 actinobacteria strains.</title>
        <authorList>
            <person name="Klenk H.-P."/>
        </authorList>
    </citation>
    <scope>NUCLEOTIDE SEQUENCE [LARGE SCALE GENOMIC DNA]</scope>
    <source>
        <strain evidence="3 4">DSM 45927</strain>
    </source>
</reference>
<evidence type="ECO:0000259" key="2">
    <source>
        <dbReference type="Pfam" id="PF03446"/>
    </source>
</evidence>
<accession>A0A853BII4</accession>
<dbReference type="RefSeq" id="WP_246424990.1">
    <property type="nucleotide sequence ID" value="NZ_JACCFO010000001.1"/>
</dbReference>